<evidence type="ECO:0008006" key="5">
    <source>
        <dbReference type="Google" id="ProtNLM"/>
    </source>
</evidence>
<evidence type="ECO:0000313" key="4">
    <source>
        <dbReference type="Proteomes" id="UP000030121"/>
    </source>
</evidence>
<name>A0A0A2MCP8_9FLAO</name>
<keyword evidence="2" id="KW-0812">Transmembrane</keyword>
<dbReference type="AlphaFoldDB" id="A0A0A2MCP8"/>
<protein>
    <recommendedName>
        <fullName evidence="5">FUSC family protein</fullName>
    </recommendedName>
</protein>
<organism evidence="3 4">
    <name type="scientific">Flavobacterium suncheonense GH29-5 = DSM 17707</name>
    <dbReference type="NCBI Taxonomy" id="1121899"/>
    <lineage>
        <taxon>Bacteria</taxon>
        <taxon>Pseudomonadati</taxon>
        <taxon>Bacteroidota</taxon>
        <taxon>Flavobacteriia</taxon>
        <taxon>Flavobacteriales</taxon>
        <taxon>Flavobacteriaceae</taxon>
        <taxon>Flavobacterium</taxon>
    </lineage>
</organism>
<keyword evidence="2" id="KW-1133">Transmembrane helix</keyword>
<keyword evidence="2" id="KW-0472">Membrane</keyword>
<dbReference type="EMBL" id="JRLW01000002">
    <property type="protein sequence ID" value="KGO90462.1"/>
    <property type="molecule type" value="Genomic_DNA"/>
</dbReference>
<evidence type="ECO:0000256" key="2">
    <source>
        <dbReference type="SAM" id="Phobius"/>
    </source>
</evidence>
<feature type="transmembrane region" description="Helical" evidence="2">
    <location>
        <begin position="26"/>
        <end position="44"/>
    </location>
</feature>
<comment type="caution">
    <text evidence="3">The sequence shown here is derived from an EMBL/GenBank/DDBJ whole genome shotgun (WGS) entry which is preliminary data.</text>
</comment>
<accession>A0A0A2MCP8</accession>
<dbReference type="STRING" id="1121899.GCA_000430025_01590"/>
<reference evidence="3 4" key="1">
    <citation type="submission" date="2013-09" db="EMBL/GenBank/DDBJ databases">
        <authorList>
            <person name="Zeng Z."/>
            <person name="Chen C."/>
        </authorList>
    </citation>
    <scope>NUCLEOTIDE SEQUENCE [LARGE SCALE GENOMIC DNA]</scope>
    <source>
        <strain evidence="3 4">GH29-5</strain>
    </source>
</reference>
<feature type="transmembrane region" description="Helical" evidence="2">
    <location>
        <begin position="56"/>
        <end position="74"/>
    </location>
</feature>
<proteinExistence type="predicted"/>
<sequence length="111" mass="12206">MRKTFIILASVFTLLSVVFSVLPLGTIAVLPIAIALLLSFLALQKSDADSKKLPKILLLIAAICLVAVIGKQLLVKEEVAKDAQFEQTIEKSKEEDKKELEELENLEGDLE</sequence>
<evidence type="ECO:0000313" key="3">
    <source>
        <dbReference type="EMBL" id="KGO90462.1"/>
    </source>
</evidence>
<feature type="region of interest" description="Disordered" evidence="1">
    <location>
        <begin position="92"/>
        <end position="111"/>
    </location>
</feature>
<dbReference type="eggNOG" id="ENOG502ZYMG">
    <property type="taxonomic scope" value="Bacteria"/>
</dbReference>
<keyword evidence="4" id="KW-1185">Reference proteome</keyword>
<dbReference type="RefSeq" id="WP_026980045.1">
    <property type="nucleotide sequence ID" value="NZ_AUCZ01000007.1"/>
</dbReference>
<dbReference type="Proteomes" id="UP000030121">
    <property type="component" value="Unassembled WGS sequence"/>
</dbReference>
<gene>
    <name evidence="3" type="ORF">Q764_02605</name>
</gene>
<feature type="compositionally biased region" description="Acidic residues" evidence="1">
    <location>
        <begin position="101"/>
        <end position="111"/>
    </location>
</feature>
<evidence type="ECO:0000256" key="1">
    <source>
        <dbReference type="SAM" id="MobiDB-lite"/>
    </source>
</evidence>